<evidence type="ECO:0000313" key="6">
    <source>
        <dbReference type="Proteomes" id="UP001596514"/>
    </source>
</evidence>
<dbReference type="InterPro" id="IPR001926">
    <property type="entry name" value="TrpB-like_PALP"/>
</dbReference>
<sequence>MTPASRYLGRLACQRCSATYPDPSLELVGRGCPACEKEGAPANVLPVYDLGGLRGLPCDPAQPGLFRHRALLPLDGATPAVSLGEGGTPLVPLPRTAERLGLGAVLVKDETRNPTWSYKDRLAAVAVTKAVELGAPAVVVASTGNHGAAVAAYAARAGLPCVVLTVAAVPATMKTLMQVYGARVVALENPPDRWRLMRRLVEERGWLAMSGHADPPVGSIPYGIDGYKTIAYEIVADLGRTPDHVVVPVAYADGLAGIRRGFADLVEAGLADRMPVLVAAEPFGPHGTALAAGTDTAGPVPITPSVAFSIASPYGTFQGLAALRATGGRAVSVPDDARILGAQGRLGREAGLYLEASSVTALVAVEDLAGSGALPADATVVVVGTSTGLKDVGATAAALPPVPVVEPTPAALDQGLAALDRRGGGLGAEGDR</sequence>
<keyword evidence="2" id="KW-0663">Pyridoxal phosphate</keyword>
<evidence type="ECO:0000313" key="5">
    <source>
        <dbReference type="EMBL" id="MFC7601399.1"/>
    </source>
</evidence>
<feature type="domain" description="Tryptophan synthase beta chain-like PALP" evidence="4">
    <location>
        <begin position="81"/>
        <end position="384"/>
    </location>
</feature>
<gene>
    <name evidence="5" type="ORF">ACFQVD_14985</name>
</gene>
<accession>A0ABW2SZA2</accession>
<evidence type="ECO:0000259" key="4">
    <source>
        <dbReference type="Pfam" id="PF00291"/>
    </source>
</evidence>
<proteinExistence type="predicted"/>
<evidence type="ECO:0000256" key="1">
    <source>
        <dbReference type="ARBA" id="ARBA00001933"/>
    </source>
</evidence>
<dbReference type="EMBL" id="JBHTEE010000001">
    <property type="protein sequence ID" value="MFC7601399.1"/>
    <property type="molecule type" value="Genomic_DNA"/>
</dbReference>
<protein>
    <submittedName>
        <fullName evidence="5">Pyridoxal-phosphate dependent enzyme</fullName>
    </submittedName>
</protein>
<dbReference type="Gene3D" id="3.40.50.1100">
    <property type="match status" value="2"/>
</dbReference>
<name>A0ABW2SZA2_9ACTN</name>
<dbReference type="PANTHER" id="PTHR48078:SF6">
    <property type="entry name" value="L-THREONINE DEHYDRATASE CATABOLIC TDCB"/>
    <property type="match status" value="1"/>
</dbReference>
<dbReference type="Pfam" id="PF00291">
    <property type="entry name" value="PALP"/>
    <property type="match status" value="1"/>
</dbReference>
<dbReference type="Proteomes" id="UP001596514">
    <property type="component" value="Unassembled WGS sequence"/>
</dbReference>
<organism evidence="5 6">
    <name type="scientific">Streptosporangium amethystogenes subsp. fukuiense</name>
    <dbReference type="NCBI Taxonomy" id="698418"/>
    <lineage>
        <taxon>Bacteria</taxon>
        <taxon>Bacillati</taxon>
        <taxon>Actinomycetota</taxon>
        <taxon>Actinomycetes</taxon>
        <taxon>Streptosporangiales</taxon>
        <taxon>Streptosporangiaceae</taxon>
        <taxon>Streptosporangium</taxon>
    </lineage>
</organism>
<dbReference type="RefSeq" id="WP_386271325.1">
    <property type="nucleotide sequence ID" value="NZ_JBHSIJ010000002.1"/>
</dbReference>
<evidence type="ECO:0000256" key="3">
    <source>
        <dbReference type="ARBA" id="ARBA00023239"/>
    </source>
</evidence>
<comment type="cofactor">
    <cofactor evidence="1">
        <name>pyridoxal 5'-phosphate</name>
        <dbReference type="ChEBI" id="CHEBI:597326"/>
    </cofactor>
</comment>
<keyword evidence="6" id="KW-1185">Reference proteome</keyword>
<keyword evidence="3" id="KW-0456">Lyase</keyword>
<dbReference type="InterPro" id="IPR036052">
    <property type="entry name" value="TrpB-like_PALP_sf"/>
</dbReference>
<dbReference type="SUPFAM" id="SSF53686">
    <property type="entry name" value="Tryptophan synthase beta subunit-like PLP-dependent enzymes"/>
    <property type="match status" value="1"/>
</dbReference>
<evidence type="ECO:0000256" key="2">
    <source>
        <dbReference type="ARBA" id="ARBA00022898"/>
    </source>
</evidence>
<reference evidence="6" key="1">
    <citation type="journal article" date="2019" name="Int. J. Syst. Evol. Microbiol.">
        <title>The Global Catalogue of Microorganisms (GCM) 10K type strain sequencing project: providing services to taxonomists for standard genome sequencing and annotation.</title>
        <authorList>
            <consortium name="The Broad Institute Genomics Platform"/>
            <consortium name="The Broad Institute Genome Sequencing Center for Infectious Disease"/>
            <person name="Wu L."/>
            <person name="Ma J."/>
        </authorList>
    </citation>
    <scope>NUCLEOTIDE SEQUENCE [LARGE SCALE GENOMIC DNA]</scope>
    <source>
        <strain evidence="6">JCM 10083</strain>
    </source>
</reference>
<comment type="caution">
    <text evidence="5">The sequence shown here is derived from an EMBL/GenBank/DDBJ whole genome shotgun (WGS) entry which is preliminary data.</text>
</comment>
<dbReference type="PANTHER" id="PTHR48078">
    <property type="entry name" value="THREONINE DEHYDRATASE, MITOCHONDRIAL-RELATED"/>
    <property type="match status" value="1"/>
</dbReference>
<dbReference type="InterPro" id="IPR050147">
    <property type="entry name" value="Ser/Thr_Dehydratase"/>
</dbReference>